<evidence type="ECO:0000313" key="3">
    <source>
        <dbReference type="EMBL" id="MFC4262948.1"/>
    </source>
</evidence>
<name>A0ABV8QU84_9BACT</name>
<evidence type="ECO:0000313" key="4">
    <source>
        <dbReference type="Proteomes" id="UP001595907"/>
    </source>
</evidence>
<feature type="domain" description="Peptidase M16 C-terminal" evidence="2">
    <location>
        <begin position="184"/>
        <end position="359"/>
    </location>
</feature>
<dbReference type="Proteomes" id="UP001595907">
    <property type="component" value="Unassembled WGS sequence"/>
</dbReference>
<dbReference type="Gene3D" id="3.30.830.10">
    <property type="entry name" value="Metalloenzyme, LuxS/M16 peptidase-like"/>
    <property type="match status" value="2"/>
</dbReference>
<reference evidence="4" key="1">
    <citation type="journal article" date="2019" name="Int. J. Syst. Evol. Microbiol.">
        <title>The Global Catalogue of Microorganisms (GCM) 10K type strain sequencing project: providing services to taxonomists for standard genome sequencing and annotation.</title>
        <authorList>
            <consortium name="The Broad Institute Genomics Platform"/>
            <consortium name="The Broad Institute Genome Sequencing Center for Infectious Disease"/>
            <person name="Wu L."/>
            <person name="Ma J."/>
        </authorList>
    </citation>
    <scope>NUCLEOTIDE SEQUENCE [LARGE SCALE GENOMIC DNA]</scope>
    <source>
        <strain evidence="4">CECT 8289</strain>
    </source>
</reference>
<dbReference type="SUPFAM" id="SSF63411">
    <property type="entry name" value="LuxS/MPP-like metallohydrolase"/>
    <property type="match status" value="2"/>
</dbReference>
<keyword evidence="4" id="KW-1185">Reference proteome</keyword>
<dbReference type="Pfam" id="PF05193">
    <property type="entry name" value="Peptidase_M16_C"/>
    <property type="match status" value="1"/>
</dbReference>
<comment type="caution">
    <text evidence="3">The sequence shown here is derived from an EMBL/GenBank/DDBJ whole genome shotgun (WGS) entry which is preliminary data.</text>
</comment>
<dbReference type="PANTHER" id="PTHR11851:SF224">
    <property type="entry name" value="PROCESSING PROTEASE"/>
    <property type="match status" value="1"/>
</dbReference>
<dbReference type="InterPro" id="IPR050361">
    <property type="entry name" value="MPP/UQCRC_Complex"/>
</dbReference>
<dbReference type="Pfam" id="PF00675">
    <property type="entry name" value="Peptidase_M16"/>
    <property type="match status" value="1"/>
</dbReference>
<dbReference type="PANTHER" id="PTHR11851">
    <property type="entry name" value="METALLOPROTEASE"/>
    <property type="match status" value="1"/>
</dbReference>
<evidence type="ECO:0000259" key="2">
    <source>
        <dbReference type="Pfam" id="PF05193"/>
    </source>
</evidence>
<protein>
    <submittedName>
        <fullName evidence="3">M16 family metallopeptidase</fullName>
    </submittedName>
</protein>
<evidence type="ECO:0000259" key="1">
    <source>
        <dbReference type="Pfam" id="PF00675"/>
    </source>
</evidence>
<dbReference type="InterPro" id="IPR011249">
    <property type="entry name" value="Metalloenz_LuxS/M16"/>
</dbReference>
<gene>
    <name evidence="3" type="ORF">ACFOWM_08675</name>
</gene>
<dbReference type="InterPro" id="IPR011765">
    <property type="entry name" value="Pept_M16_N"/>
</dbReference>
<accession>A0ABV8QU84</accession>
<dbReference type="InterPro" id="IPR007863">
    <property type="entry name" value="Peptidase_M16_C"/>
</dbReference>
<proteinExistence type="predicted"/>
<dbReference type="RefSeq" id="WP_379708907.1">
    <property type="nucleotide sequence ID" value="NZ_JBHSCZ010000002.1"/>
</dbReference>
<sequence length="426" mass="48382">MLNRKIAPPIVDATDFNFTLKPYDYFTLDNGVPVYAINAGAQDVLQLELVFYAGNFYEPNRGIAAVTNFLLKNGTANKTAFQINEVFDYYGASCSRACYNETAVLSLHTLTKHADKLLPVMNEMLAQPNFPQTELDIYKQNSRQRLMVNLQKCEFVAGRKIDQLVYGENHPYSSYTNPADLDALDIETIKAYYQQYYLNGQCAIFVAGKLPTNIQALLNQYFGTLPFTKPSFILQNIATTPAIEKKYRIENDANAVQGAIRLAQPFPNRHHPDFKKAIVLNTVYGGFFGSRLMSNIREEKGYTYGIYSYIQNHLQQTAWVISTEAGKDVCEATIEEVYKEMKLLTETPIDDEELSLVRNYMIGGILGDLDGPFQIIAKWKNIILNNLDEQYFYDSVAAIKNTGAEELQALAKKYLQPQNFYELIVY</sequence>
<dbReference type="EMBL" id="JBHSCZ010000002">
    <property type="protein sequence ID" value="MFC4262948.1"/>
    <property type="molecule type" value="Genomic_DNA"/>
</dbReference>
<feature type="domain" description="Peptidase M16 N-terminal" evidence="1">
    <location>
        <begin position="42"/>
        <end position="146"/>
    </location>
</feature>
<organism evidence="3 4">
    <name type="scientific">Ferruginibacter yonginensis</name>
    <dbReference type="NCBI Taxonomy" id="1310416"/>
    <lineage>
        <taxon>Bacteria</taxon>
        <taxon>Pseudomonadati</taxon>
        <taxon>Bacteroidota</taxon>
        <taxon>Chitinophagia</taxon>
        <taxon>Chitinophagales</taxon>
        <taxon>Chitinophagaceae</taxon>
        <taxon>Ferruginibacter</taxon>
    </lineage>
</organism>